<dbReference type="Proteomes" id="UP000281393">
    <property type="component" value="Chromosome"/>
</dbReference>
<dbReference type="AlphaFoldDB" id="A0A447JIZ2"/>
<organism evidence="1 2">
    <name type="scientific">Salmonella enterica subsp. enterica serovar Daytona</name>
    <dbReference type="NCBI Taxonomy" id="1962639"/>
    <lineage>
        <taxon>Bacteria</taxon>
        <taxon>Pseudomonadati</taxon>
        <taxon>Pseudomonadota</taxon>
        <taxon>Gammaproteobacteria</taxon>
        <taxon>Enterobacterales</taxon>
        <taxon>Enterobacteriaceae</taxon>
        <taxon>Salmonella</taxon>
    </lineage>
</organism>
<gene>
    <name evidence="1" type="primary">prfA_1</name>
    <name evidence="1" type="ORF">NCTC7102_03413</name>
</gene>
<dbReference type="InterPro" id="IPR045853">
    <property type="entry name" value="Pep_chain_release_fac_I_sf"/>
</dbReference>
<dbReference type="EMBL" id="LR133909">
    <property type="protein sequence ID" value="VDY42751.1"/>
    <property type="molecule type" value="Genomic_DNA"/>
</dbReference>
<accession>A0A447JIZ2</accession>
<evidence type="ECO:0000313" key="2">
    <source>
        <dbReference type="Proteomes" id="UP000281393"/>
    </source>
</evidence>
<name>A0A447JIZ2_SALET</name>
<proteinExistence type="predicted"/>
<dbReference type="Gene3D" id="3.30.70.1660">
    <property type="match status" value="1"/>
</dbReference>
<dbReference type="SUPFAM" id="SSF75620">
    <property type="entry name" value="Release factor"/>
    <property type="match status" value="1"/>
</dbReference>
<evidence type="ECO:0000313" key="1">
    <source>
        <dbReference type="EMBL" id="VDY42751.1"/>
    </source>
</evidence>
<protein>
    <submittedName>
        <fullName evidence="1">Peptide chain release factor 1 (RF-1)</fullName>
    </submittedName>
</protein>
<sequence>MTDHRINLTLYRLDETMEGKLDMLIEPIVQEHQADLLAALSEQE</sequence>
<reference evidence="1 2" key="1">
    <citation type="submission" date="2018-12" db="EMBL/GenBank/DDBJ databases">
        <authorList>
            <consortium name="Pathogen Informatics"/>
        </authorList>
    </citation>
    <scope>NUCLEOTIDE SEQUENCE [LARGE SCALE GENOMIC DNA]</scope>
    <source>
        <strain evidence="1 2">NCTC7102</strain>
    </source>
</reference>